<feature type="transmembrane region" description="Helical" evidence="1">
    <location>
        <begin position="57"/>
        <end position="75"/>
    </location>
</feature>
<dbReference type="GeneID" id="97996327"/>
<keyword evidence="1" id="KW-1133">Transmembrane helix</keyword>
<evidence type="ECO:0000313" key="2">
    <source>
        <dbReference type="EMBL" id="RFT05686.1"/>
    </source>
</evidence>
<organism evidence="2 3">
    <name type="scientific">Evtepia gabavorous</name>
    <dbReference type="NCBI Taxonomy" id="2211183"/>
    <lineage>
        <taxon>Bacteria</taxon>
        <taxon>Bacillati</taxon>
        <taxon>Bacillota</taxon>
        <taxon>Clostridia</taxon>
        <taxon>Eubacteriales</taxon>
        <taxon>Evtepia</taxon>
    </lineage>
</organism>
<dbReference type="AlphaFoldDB" id="A0A3E2B124"/>
<feature type="transmembrane region" description="Helical" evidence="1">
    <location>
        <begin position="162"/>
        <end position="179"/>
    </location>
</feature>
<dbReference type="RefSeq" id="WP_117142916.1">
    <property type="nucleotide sequence ID" value="NZ_CAKXKJ010000011.1"/>
</dbReference>
<name>A0A3E2B124_9FIRM</name>
<dbReference type="EMBL" id="QQRQ01000035">
    <property type="protein sequence ID" value="RFT05686.1"/>
    <property type="molecule type" value="Genomic_DNA"/>
</dbReference>
<feature type="transmembrane region" description="Helical" evidence="1">
    <location>
        <begin position="209"/>
        <end position="225"/>
    </location>
</feature>
<accession>A0A3E2B124</accession>
<protein>
    <submittedName>
        <fullName evidence="2">Uncharacterized protein</fullName>
    </submittedName>
</protein>
<keyword evidence="1" id="KW-0472">Membrane</keyword>
<dbReference type="Proteomes" id="UP000260649">
    <property type="component" value="Unassembled WGS sequence"/>
</dbReference>
<keyword evidence="3" id="KW-1185">Reference proteome</keyword>
<keyword evidence="1" id="KW-0812">Transmembrane</keyword>
<evidence type="ECO:0000256" key="1">
    <source>
        <dbReference type="SAM" id="Phobius"/>
    </source>
</evidence>
<feature type="transmembrane region" description="Helical" evidence="1">
    <location>
        <begin position="111"/>
        <end position="128"/>
    </location>
</feature>
<reference evidence="2 3" key="1">
    <citation type="submission" date="2018-07" db="EMBL/GenBank/DDBJ databases">
        <title>GABA Modulating Bacteria of the Human Gut Microbiota.</title>
        <authorList>
            <person name="Strandwitz P."/>
            <person name="Kim K.H."/>
            <person name="Terekhova D."/>
            <person name="Liu J.K."/>
            <person name="Sharma A."/>
            <person name="Levering J."/>
            <person name="Mcdonald D."/>
            <person name="Dietrich D."/>
            <person name="Ramadhar T.R."/>
            <person name="Lekbua A."/>
            <person name="Mroue N."/>
            <person name="Liston C."/>
            <person name="Stewart E.J."/>
            <person name="Dubin M.J."/>
            <person name="Zengler K."/>
            <person name="Knight R."/>
            <person name="Gilbert J.A."/>
            <person name="Clardy J."/>
            <person name="Lewis K."/>
        </authorList>
    </citation>
    <scope>NUCLEOTIDE SEQUENCE [LARGE SCALE GENOMIC DNA]</scope>
    <source>
        <strain evidence="2 3">KLE1738</strain>
    </source>
</reference>
<proteinExistence type="predicted"/>
<sequence length="240" mass="26247">MRPHRALFHLVLRHTVWKVLLLLLLLAAAQWSAFLCLSPDPASIGLADAFSLSGGALAGLLALAFLLLSALLLLATTGRGARRPGYTLARLPLSPGWVVFWQGVYNTLVYLLFWGVQALVLVGIGWYYGRQGGFLGTQTLYVTVWELDLFHFFLPLDLPGRWVSNAALAAGLGFTAALFTEGLHRGRKNFTFFVLAACCFLFLPGGRPQMIAGAAALCLLVGLLLRRKRKETADETLETM</sequence>
<feature type="transmembrane region" description="Helical" evidence="1">
    <location>
        <begin position="186"/>
        <end position="203"/>
    </location>
</feature>
<comment type="caution">
    <text evidence="2">The sequence shown here is derived from an EMBL/GenBank/DDBJ whole genome shotgun (WGS) entry which is preliminary data.</text>
</comment>
<gene>
    <name evidence="2" type="ORF">DV520_11335</name>
</gene>
<evidence type="ECO:0000313" key="3">
    <source>
        <dbReference type="Proteomes" id="UP000260649"/>
    </source>
</evidence>